<dbReference type="Gene3D" id="1.10.357.140">
    <property type="entry name" value="UbiA prenyltransferase"/>
    <property type="match status" value="1"/>
</dbReference>
<keyword evidence="3 6" id="KW-1133">Transmembrane helix</keyword>
<evidence type="ECO:0000256" key="6">
    <source>
        <dbReference type="SAM" id="Phobius"/>
    </source>
</evidence>
<evidence type="ECO:0000256" key="1">
    <source>
        <dbReference type="ARBA" id="ARBA00004141"/>
    </source>
</evidence>
<dbReference type="InterPro" id="IPR039653">
    <property type="entry name" value="Prenyltransferase"/>
</dbReference>
<proteinExistence type="predicted"/>
<evidence type="ECO:0000256" key="4">
    <source>
        <dbReference type="ARBA" id="ARBA00023136"/>
    </source>
</evidence>
<feature type="transmembrane region" description="Helical" evidence="6">
    <location>
        <begin position="253"/>
        <end position="273"/>
    </location>
</feature>
<feature type="transmembrane region" description="Helical" evidence="6">
    <location>
        <begin position="212"/>
        <end position="229"/>
    </location>
</feature>
<dbReference type="PANTHER" id="PTHR11048">
    <property type="entry name" value="PRENYLTRANSFERASES"/>
    <property type="match status" value="1"/>
</dbReference>
<feature type="transmembrane region" description="Helical" evidence="6">
    <location>
        <begin position="163"/>
        <end position="180"/>
    </location>
</feature>
<keyword evidence="2 6" id="KW-0812">Transmembrane</keyword>
<comment type="subcellular location">
    <subcellularLocation>
        <location evidence="1">Membrane</location>
        <topology evidence="1">Multi-pass membrane protein</topology>
    </subcellularLocation>
</comment>
<dbReference type="Pfam" id="PF01040">
    <property type="entry name" value="UbiA"/>
    <property type="match status" value="1"/>
</dbReference>
<organism evidence="7 8">
    <name type="scientific">Streptosporangium subroseum</name>
    <dbReference type="NCBI Taxonomy" id="106412"/>
    <lineage>
        <taxon>Bacteria</taxon>
        <taxon>Bacillati</taxon>
        <taxon>Actinomycetota</taxon>
        <taxon>Actinomycetes</taxon>
        <taxon>Streptosporangiales</taxon>
        <taxon>Streptosporangiaceae</taxon>
        <taxon>Streptosporangium</taxon>
    </lineage>
</organism>
<dbReference type="Proteomes" id="UP000198282">
    <property type="component" value="Unassembled WGS sequence"/>
</dbReference>
<dbReference type="EMBL" id="FZOD01000018">
    <property type="protein sequence ID" value="SNS86987.1"/>
    <property type="molecule type" value="Genomic_DNA"/>
</dbReference>
<evidence type="ECO:0000313" key="8">
    <source>
        <dbReference type="Proteomes" id="UP000198282"/>
    </source>
</evidence>
<feature type="compositionally biased region" description="Basic and acidic residues" evidence="5">
    <location>
        <begin position="13"/>
        <end position="28"/>
    </location>
</feature>
<feature type="transmembrane region" description="Helical" evidence="6">
    <location>
        <begin position="324"/>
        <end position="345"/>
    </location>
</feature>
<evidence type="ECO:0000313" key="7">
    <source>
        <dbReference type="EMBL" id="SNS86987.1"/>
    </source>
</evidence>
<evidence type="ECO:0000256" key="3">
    <source>
        <dbReference type="ARBA" id="ARBA00022989"/>
    </source>
</evidence>
<dbReference type="GO" id="GO:0005886">
    <property type="term" value="C:plasma membrane"/>
    <property type="evidence" value="ECO:0007669"/>
    <property type="project" value="TreeGrafter"/>
</dbReference>
<dbReference type="InterPro" id="IPR000537">
    <property type="entry name" value="UbiA_prenyltransferase"/>
</dbReference>
<keyword evidence="8" id="KW-1185">Reference proteome</keyword>
<accession>A0A239I0C1</accession>
<feature type="transmembrane region" description="Helical" evidence="6">
    <location>
        <begin position="91"/>
        <end position="112"/>
    </location>
</feature>
<dbReference type="AlphaFoldDB" id="A0A239I0C1"/>
<dbReference type="RefSeq" id="WP_089208760.1">
    <property type="nucleotide sequence ID" value="NZ_FZOD01000018.1"/>
</dbReference>
<dbReference type="GO" id="GO:0016765">
    <property type="term" value="F:transferase activity, transferring alkyl or aryl (other than methyl) groups"/>
    <property type="evidence" value="ECO:0007669"/>
    <property type="project" value="InterPro"/>
</dbReference>
<gene>
    <name evidence="7" type="ORF">SAMN05216276_101845</name>
</gene>
<dbReference type="CDD" id="cd13963">
    <property type="entry name" value="PT_UbiA_2"/>
    <property type="match status" value="1"/>
</dbReference>
<feature type="transmembrane region" description="Helical" evidence="6">
    <location>
        <begin position="133"/>
        <end position="157"/>
    </location>
</feature>
<reference evidence="7 8" key="1">
    <citation type="submission" date="2017-06" db="EMBL/GenBank/DDBJ databases">
        <authorList>
            <person name="Kim H.J."/>
            <person name="Triplett B.A."/>
        </authorList>
    </citation>
    <scope>NUCLEOTIDE SEQUENCE [LARGE SCALE GENOMIC DNA]</scope>
    <source>
        <strain evidence="7 8">CGMCC 4.2132</strain>
    </source>
</reference>
<feature type="region of interest" description="Disordered" evidence="5">
    <location>
        <begin position="1"/>
        <end position="34"/>
    </location>
</feature>
<dbReference type="PANTHER" id="PTHR11048:SF5">
    <property type="entry name" value="DECAPRENYL-PHOSPHATE PHOSPHORIBOSYLTRANSFERASE"/>
    <property type="match status" value="1"/>
</dbReference>
<dbReference type="InterPro" id="IPR044878">
    <property type="entry name" value="UbiA_sf"/>
</dbReference>
<dbReference type="GO" id="GO:0009247">
    <property type="term" value="P:glycolipid biosynthetic process"/>
    <property type="evidence" value="ECO:0007669"/>
    <property type="project" value="TreeGrafter"/>
</dbReference>
<feature type="transmembrane region" description="Helical" evidence="6">
    <location>
        <begin position="187"/>
        <end position="206"/>
    </location>
</feature>
<evidence type="ECO:0000256" key="2">
    <source>
        <dbReference type="ARBA" id="ARBA00022692"/>
    </source>
</evidence>
<name>A0A239I0C1_9ACTN</name>
<keyword evidence="7" id="KW-0808">Transferase</keyword>
<evidence type="ECO:0000256" key="5">
    <source>
        <dbReference type="SAM" id="MobiDB-lite"/>
    </source>
</evidence>
<dbReference type="OrthoDB" id="9803632at2"/>
<protein>
    <submittedName>
        <fullName evidence="7">4-hydroxybenzoate polyprenyltransferase</fullName>
    </submittedName>
</protein>
<sequence length="354" mass="38318">MYVVEPTGIPESPQRREPAPDQAAETREQAPGQMAPGQIVEIWEPASGQIVEARPHLVADLFSLIRPSHAAKAILLVPLALIDSSPWNLATVGRVILATVAFILASAAVYIGNDIADRHRDGHHPVKRHRPVAAGRVGIVVAYVYCAALLTLLGAIVALAPGSYWPIIVYLVINVAYSGFLKHIPLVDVGTVAVCFVLRVVQGYEAIGGRPAAWLLVTVFSMSLLLLIGKRRQELLDTGAAHRPALRGYSMELTNWLLQIASVLALVSGLMYLRDEGPFGPDYGQTAMLLSTPFALFALFRYLQIQLMDEDGGDPVRILLRDRVMVTNSMLWAATLGVTLAFAHYPALAAAVPL</sequence>
<feature type="transmembrane region" description="Helical" evidence="6">
    <location>
        <begin position="285"/>
        <end position="303"/>
    </location>
</feature>
<keyword evidence="4 6" id="KW-0472">Membrane</keyword>